<reference evidence="7 8" key="1">
    <citation type="journal article" date="2016" name="PLoS ONE">
        <title>Complete Genome Sequence and Comparative Genomics of a Novel Myxobacterium Myxococcus hansupus.</title>
        <authorList>
            <person name="Sharma G."/>
            <person name="Narwani T."/>
            <person name="Subramanian S."/>
        </authorList>
    </citation>
    <scope>NUCLEOTIDE SEQUENCE [LARGE SCALE GENOMIC DNA]</scope>
    <source>
        <strain evidence="8">mixupus</strain>
    </source>
</reference>
<protein>
    <recommendedName>
        <fullName evidence="9">Ferritin</fullName>
    </recommendedName>
</protein>
<evidence type="ECO:0000256" key="5">
    <source>
        <dbReference type="ARBA" id="ARBA00033787"/>
    </source>
</evidence>
<dbReference type="STRING" id="1297742.A176_003353"/>
<evidence type="ECO:0000256" key="4">
    <source>
        <dbReference type="ARBA" id="ARBA00033738"/>
    </source>
</evidence>
<dbReference type="InterPro" id="IPR009078">
    <property type="entry name" value="Ferritin-like_SF"/>
</dbReference>
<keyword evidence="1" id="KW-0409">Iron storage</keyword>
<evidence type="ECO:0000313" key="8">
    <source>
        <dbReference type="Proteomes" id="UP000009026"/>
    </source>
</evidence>
<evidence type="ECO:0000256" key="2">
    <source>
        <dbReference type="ARBA" id="ARBA00022723"/>
    </source>
</evidence>
<dbReference type="KEGG" id="mym:A176_003353"/>
<dbReference type="GO" id="GO:0140737">
    <property type="term" value="C:encapsulin nanocompartment"/>
    <property type="evidence" value="ECO:0007669"/>
    <property type="project" value="UniProtKB-SubCell"/>
</dbReference>
<evidence type="ECO:0008006" key="9">
    <source>
        <dbReference type="Google" id="ProtNLM"/>
    </source>
</evidence>
<name>A0A0H4WSJ0_9BACT</name>
<evidence type="ECO:0000256" key="1">
    <source>
        <dbReference type="ARBA" id="ARBA00022434"/>
    </source>
</evidence>
<dbReference type="eggNOG" id="COG1633">
    <property type="taxonomic scope" value="Bacteria"/>
</dbReference>
<dbReference type="AlphaFoldDB" id="A0A0H4WSJ0"/>
<dbReference type="GO" id="GO:0006879">
    <property type="term" value="P:intracellular iron ion homeostasis"/>
    <property type="evidence" value="ECO:0007669"/>
    <property type="project" value="UniProtKB-KW"/>
</dbReference>
<feature type="region of interest" description="Disordered" evidence="6">
    <location>
        <begin position="84"/>
        <end position="161"/>
    </location>
</feature>
<dbReference type="SUPFAM" id="SSF47240">
    <property type="entry name" value="Ferritin-like"/>
    <property type="match status" value="1"/>
</dbReference>
<organism evidence="7 8">
    <name type="scientific">Pseudomyxococcus hansupus</name>
    <dbReference type="NCBI Taxonomy" id="1297742"/>
    <lineage>
        <taxon>Bacteria</taxon>
        <taxon>Pseudomonadati</taxon>
        <taxon>Myxococcota</taxon>
        <taxon>Myxococcia</taxon>
        <taxon>Myxococcales</taxon>
        <taxon>Cystobacterineae</taxon>
        <taxon>Myxococcaceae</taxon>
        <taxon>Pseudomyxococcus</taxon>
    </lineage>
</organism>
<dbReference type="PATRIC" id="fig|1297742.4.peg.3383"/>
<keyword evidence="8" id="KW-1185">Reference proteome</keyword>
<dbReference type="Pfam" id="PF22277">
    <property type="entry name" value="EncFtn-like"/>
    <property type="match status" value="1"/>
</dbReference>
<gene>
    <name evidence="7" type="ORF">A176_003353</name>
</gene>
<keyword evidence="2" id="KW-0479">Metal-binding</keyword>
<evidence type="ECO:0000313" key="7">
    <source>
        <dbReference type="EMBL" id="AKQ66441.1"/>
    </source>
</evidence>
<dbReference type="Gene3D" id="6.10.140.1960">
    <property type="match status" value="1"/>
</dbReference>
<dbReference type="EMBL" id="CP012109">
    <property type="protein sequence ID" value="AKQ66441.1"/>
    <property type="molecule type" value="Genomic_DNA"/>
</dbReference>
<keyword evidence="5" id="KW-1284">Encapsulin nanocompartment</keyword>
<feature type="compositionally biased region" description="Low complexity" evidence="6">
    <location>
        <begin position="86"/>
        <end position="105"/>
    </location>
</feature>
<evidence type="ECO:0000256" key="6">
    <source>
        <dbReference type="SAM" id="MobiDB-lite"/>
    </source>
</evidence>
<proteinExistence type="predicted"/>
<dbReference type="RefSeq" id="WP_002640635.1">
    <property type="nucleotide sequence ID" value="NZ_CP012109.1"/>
</dbReference>
<evidence type="ECO:0000256" key="3">
    <source>
        <dbReference type="ARBA" id="ARBA00023004"/>
    </source>
</evidence>
<feature type="compositionally biased region" description="Gly residues" evidence="6">
    <location>
        <begin position="151"/>
        <end position="161"/>
    </location>
</feature>
<accession>A0A0H4WSJ0</accession>
<dbReference type="Proteomes" id="UP000009026">
    <property type="component" value="Chromosome"/>
</dbReference>
<keyword evidence="3" id="KW-0408">Iron</keyword>
<comment type="subcellular location">
    <subcellularLocation>
        <location evidence="4">Encapsulin nanocompartment</location>
    </subcellularLocation>
</comment>
<sequence>MASPSDSDLDDVARIRLVLARELETINEYEAYARASSHPEVRAFFQHLAAEEKEHVSEAVHMLRMLDSGQNDHFAKPFVPGHFETSSASSVPAPAAVHVPGPDAPSFSVNGRHGRLPSEPPTSLPPQRLVYGLPAPPPSAESHPLTVGSLRRGGGGSGSGR</sequence>
<dbReference type="InterPro" id="IPR054581">
    <property type="entry name" value="EncFtn-like"/>
</dbReference>
<dbReference type="GO" id="GO:0046872">
    <property type="term" value="F:metal ion binding"/>
    <property type="evidence" value="ECO:0007669"/>
    <property type="project" value="UniProtKB-KW"/>
</dbReference>